<dbReference type="PANTHER" id="PTHR32175:SF26">
    <property type="entry name" value="PROTEIN, PUTATIVE, EXPRESSED-RELATED"/>
    <property type="match status" value="1"/>
</dbReference>
<dbReference type="Pfam" id="PF13469">
    <property type="entry name" value="Sulfotransfer_3"/>
    <property type="match status" value="1"/>
</dbReference>
<accession>A0ABS6WMT7</accession>
<dbReference type="RefSeq" id="WP_219201196.1">
    <property type="nucleotide sequence ID" value="NZ_JAHWQX010000002.1"/>
</dbReference>
<protein>
    <submittedName>
        <fullName evidence="1">Sulfotransferase</fullName>
    </submittedName>
</protein>
<dbReference type="EMBL" id="JAHWQX010000002">
    <property type="protein sequence ID" value="MBW3097268.1"/>
    <property type="molecule type" value="Genomic_DNA"/>
</dbReference>
<keyword evidence="2" id="KW-1185">Reference proteome</keyword>
<evidence type="ECO:0000313" key="1">
    <source>
        <dbReference type="EMBL" id="MBW3097268.1"/>
    </source>
</evidence>
<gene>
    <name evidence="1" type="ORF">KY465_08245</name>
</gene>
<name>A0ABS6WMT7_9HYPH</name>
<dbReference type="PANTHER" id="PTHR32175">
    <property type="entry name" value="PROTEIN, PUTATIVE, EXPRESSED-RELATED"/>
    <property type="match status" value="1"/>
</dbReference>
<sequence length="247" mass="27747">MFYLQCTGRSGSTFLRDLLNSHPSIRMKGEFLNPNPNARNTLHDFWAQLVQDDRAWIVPVRRAEMVSRFFEAQCSDGGDVVGYDLKLEYLAGEPTLFNPLFAHVDRVVLLKRRNLLHQLVSNDTMRARIASGVTAVHSSETPAPVKISLDPVHAVARMRATSRLVSQYEAKVREIKPVFEIFYEDLAQANRAELLGELQAFLGVEPRQLTSSLSKQNPYPLEETIANFPAVAAALAETEFASFLEGR</sequence>
<reference evidence="1" key="1">
    <citation type="submission" date="2021-07" db="EMBL/GenBank/DDBJ databases">
        <title>Pseudohoeflea marina sp. nov. a polyhydroxyalcanoate-producing bacterium.</title>
        <authorList>
            <person name="Zheng W."/>
            <person name="Yu S."/>
            <person name="Huang Y."/>
        </authorList>
    </citation>
    <scope>NUCLEOTIDE SEQUENCE</scope>
    <source>
        <strain evidence="1">DP4N28-3</strain>
    </source>
</reference>
<comment type="caution">
    <text evidence="1">The sequence shown here is derived from an EMBL/GenBank/DDBJ whole genome shotgun (WGS) entry which is preliminary data.</text>
</comment>
<dbReference type="Proteomes" id="UP001430804">
    <property type="component" value="Unassembled WGS sequence"/>
</dbReference>
<proteinExistence type="predicted"/>
<evidence type="ECO:0000313" key="2">
    <source>
        <dbReference type="Proteomes" id="UP001430804"/>
    </source>
</evidence>
<dbReference type="InterPro" id="IPR052796">
    <property type="entry name" value="Nod_factor_sulfotransferase"/>
</dbReference>
<organism evidence="1 2">
    <name type="scientific">Pseudohoeflea coraliihabitans</name>
    <dbReference type="NCBI Taxonomy" id="2860393"/>
    <lineage>
        <taxon>Bacteria</taxon>
        <taxon>Pseudomonadati</taxon>
        <taxon>Pseudomonadota</taxon>
        <taxon>Alphaproteobacteria</taxon>
        <taxon>Hyphomicrobiales</taxon>
        <taxon>Rhizobiaceae</taxon>
        <taxon>Pseudohoeflea</taxon>
    </lineage>
</organism>